<dbReference type="AlphaFoldDB" id="A0A2T2PE90"/>
<accession>A0A2T2PE90</accession>
<keyword evidence="5" id="KW-1185">Reference proteome</keyword>
<gene>
    <name evidence="4" type="ORF">BS50DRAFT_644479</name>
</gene>
<evidence type="ECO:0000259" key="3">
    <source>
        <dbReference type="Pfam" id="PF05368"/>
    </source>
</evidence>
<evidence type="ECO:0000313" key="5">
    <source>
        <dbReference type="Proteomes" id="UP000240883"/>
    </source>
</evidence>
<dbReference type="OrthoDB" id="300709at2759"/>
<organism evidence="4 5">
    <name type="scientific">Corynespora cassiicola Philippines</name>
    <dbReference type="NCBI Taxonomy" id="1448308"/>
    <lineage>
        <taxon>Eukaryota</taxon>
        <taxon>Fungi</taxon>
        <taxon>Dikarya</taxon>
        <taxon>Ascomycota</taxon>
        <taxon>Pezizomycotina</taxon>
        <taxon>Dothideomycetes</taxon>
        <taxon>Pleosporomycetidae</taxon>
        <taxon>Pleosporales</taxon>
        <taxon>Corynesporascaceae</taxon>
        <taxon>Corynespora</taxon>
    </lineage>
</organism>
<proteinExistence type="inferred from homology"/>
<feature type="domain" description="NmrA-like" evidence="3">
    <location>
        <begin position="3"/>
        <end position="270"/>
    </location>
</feature>
<dbReference type="Gene3D" id="3.40.50.720">
    <property type="entry name" value="NAD(P)-binding Rossmann-like Domain"/>
    <property type="match status" value="1"/>
</dbReference>
<dbReference type="EMBL" id="KZ678128">
    <property type="protein sequence ID" value="PSN75578.1"/>
    <property type="molecule type" value="Genomic_DNA"/>
</dbReference>
<dbReference type="STRING" id="1448308.A0A2T2PE90"/>
<name>A0A2T2PE90_CORCC</name>
<dbReference type="Gene3D" id="3.90.25.10">
    <property type="entry name" value="UDP-galactose 4-epimerase, domain 1"/>
    <property type="match status" value="1"/>
</dbReference>
<dbReference type="PANTHER" id="PTHR42748">
    <property type="entry name" value="NITROGEN METABOLITE REPRESSION PROTEIN NMRA FAMILY MEMBER"/>
    <property type="match status" value="1"/>
</dbReference>
<dbReference type="Proteomes" id="UP000240883">
    <property type="component" value="Unassembled WGS sequence"/>
</dbReference>
<reference evidence="4 5" key="1">
    <citation type="journal article" date="2018" name="Front. Microbiol.">
        <title>Genome-Wide Analysis of Corynespora cassiicola Leaf Fall Disease Putative Effectors.</title>
        <authorList>
            <person name="Lopez D."/>
            <person name="Ribeiro S."/>
            <person name="Label P."/>
            <person name="Fumanal B."/>
            <person name="Venisse J.S."/>
            <person name="Kohler A."/>
            <person name="de Oliveira R.R."/>
            <person name="Labutti K."/>
            <person name="Lipzen A."/>
            <person name="Lail K."/>
            <person name="Bauer D."/>
            <person name="Ohm R.A."/>
            <person name="Barry K.W."/>
            <person name="Spatafora J."/>
            <person name="Grigoriev I.V."/>
            <person name="Martin F.M."/>
            <person name="Pujade-Renaud V."/>
        </authorList>
    </citation>
    <scope>NUCLEOTIDE SEQUENCE [LARGE SCALE GENOMIC DNA]</scope>
    <source>
        <strain evidence="4 5">Philippines</strain>
    </source>
</reference>
<evidence type="ECO:0000256" key="2">
    <source>
        <dbReference type="ARBA" id="ARBA00022857"/>
    </source>
</evidence>
<dbReference type="Pfam" id="PF05368">
    <property type="entry name" value="NmrA"/>
    <property type="match status" value="1"/>
</dbReference>
<dbReference type="InterPro" id="IPR051164">
    <property type="entry name" value="NmrA-like_oxidored"/>
</dbReference>
<sequence length="326" mass="35587">MAKKLCVVLGATGNQGSSVAHGLLKTGEWNIRAVTRNASGDKAKKLAAEGMEVVQANYDDEESIRKAFSGAQAIFAVTNWWEAFAVCKSQSGAGDIEERQGIALAKLAGEVKTLEHFIWSTLPPAHNITNGKYPVPHFDYKAKVDDHIRNNMPELAAKTTFLMFGFYPSNFAYFGMLKPLPLTAVPGTYIWMVPTDPSTLYPMSGDMTKDPGVWARQILANPKLTHGKYAAVCTEVITLGEALSQWSEVSGKKGVYVHVKPEVIVNLFGLAGAEANTGVLFGEAVPDWWGHVKEQGLFVSKEELGIRDDEVSNFKQALESLKEHLG</sequence>
<evidence type="ECO:0000313" key="4">
    <source>
        <dbReference type="EMBL" id="PSN75578.1"/>
    </source>
</evidence>
<protein>
    <submittedName>
        <fullName evidence="4">NAD(P)-binding protein</fullName>
    </submittedName>
</protein>
<keyword evidence="2" id="KW-0521">NADP</keyword>
<dbReference type="SUPFAM" id="SSF51735">
    <property type="entry name" value="NAD(P)-binding Rossmann-fold domains"/>
    <property type="match status" value="1"/>
</dbReference>
<dbReference type="InterPro" id="IPR036291">
    <property type="entry name" value="NAD(P)-bd_dom_sf"/>
</dbReference>
<dbReference type="PANTHER" id="PTHR42748:SF28">
    <property type="entry name" value="NMRA-LIKE DOMAIN-CONTAINING PROTEIN"/>
    <property type="match status" value="1"/>
</dbReference>
<comment type="similarity">
    <text evidence="1">Belongs to the NmrA-type oxidoreductase family.</text>
</comment>
<dbReference type="CDD" id="cd05251">
    <property type="entry name" value="NmrA_like_SDR_a"/>
    <property type="match status" value="1"/>
</dbReference>
<dbReference type="InterPro" id="IPR008030">
    <property type="entry name" value="NmrA-like"/>
</dbReference>
<dbReference type="GO" id="GO:0005634">
    <property type="term" value="C:nucleus"/>
    <property type="evidence" value="ECO:0007669"/>
    <property type="project" value="TreeGrafter"/>
</dbReference>
<evidence type="ECO:0000256" key="1">
    <source>
        <dbReference type="ARBA" id="ARBA00006328"/>
    </source>
</evidence>